<accession>A0A2T2ND11</accession>
<gene>
    <name evidence="4" type="ORF">BS50DRAFT_472611</name>
</gene>
<feature type="domain" description="J" evidence="3">
    <location>
        <begin position="3"/>
        <end position="80"/>
    </location>
</feature>
<dbReference type="GO" id="GO:0051259">
    <property type="term" value="P:protein complex oligomerization"/>
    <property type="evidence" value="ECO:0007669"/>
    <property type="project" value="InterPro"/>
</dbReference>
<dbReference type="STRING" id="1448308.A0A2T2ND11"/>
<dbReference type="EMBL" id="KZ678140">
    <property type="protein sequence ID" value="PSN63317.1"/>
    <property type="molecule type" value="Genomic_DNA"/>
</dbReference>
<dbReference type="InterPro" id="IPR004640">
    <property type="entry name" value="HscB"/>
</dbReference>
<dbReference type="GO" id="GO:0001671">
    <property type="term" value="F:ATPase activator activity"/>
    <property type="evidence" value="ECO:0007669"/>
    <property type="project" value="InterPro"/>
</dbReference>
<dbReference type="InterPro" id="IPR009073">
    <property type="entry name" value="HscB_oligo_C"/>
</dbReference>
<keyword evidence="5" id="KW-1185">Reference proteome</keyword>
<dbReference type="Gene3D" id="1.10.287.110">
    <property type="entry name" value="DnaJ domain"/>
    <property type="match status" value="1"/>
</dbReference>
<dbReference type="SUPFAM" id="SSF47144">
    <property type="entry name" value="HSC20 (HSCB), C-terminal oligomerisation domain"/>
    <property type="match status" value="1"/>
</dbReference>
<dbReference type="AlphaFoldDB" id="A0A2T2ND11"/>
<dbReference type="GO" id="GO:0005739">
    <property type="term" value="C:mitochondrion"/>
    <property type="evidence" value="ECO:0007669"/>
    <property type="project" value="TreeGrafter"/>
</dbReference>
<evidence type="ECO:0000313" key="5">
    <source>
        <dbReference type="Proteomes" id="UP000240883"/>
    </source>
</evidence>
<dbReference type="OrthoDB" id="448954at2759"/>
<feature type="non-terminal residue" evidence="4">
    <location>
        <position position="1"/>
    </location>
</feature>
<protein>
    <submittedName>
        <fullName evidence="4">Co-chaperone Hsc20</fullName>
    </submittedName>
</protein>
<reference evidence="4 5" key="1">
    <citation type="journal article" date="2018" name="Front. Microbiol.">
        <title>Genome-Wide Analysis of Corynespora cassiicola Leaf Fall Disease Putative Effectors.</title>
        <authorList>
            <person name="Lopez D."/>
            <person name="Ribeiro S."/>
            <person name="Label P."/>
            <person name="Fumanal B."/>
            <person name="Venisse J.S."/>
            <person name="Kohler A."/>
            <person name="de Oliveira R.R."/>
            <person name="Labutti K."/>
            <person name="Lipzen A."/>
            <person name="Lail K."/>
            <person name="Bauer D."/>
            <person name="Ohm R.A."/>
            <person name="Barry K.W."/>
            <person name="Spatafora J."/>
            <person name="Grigoriev I.V."/>
            <person name="Martin F.M."/>
            <person name="Pujade-Renaud V."/>
        </authorList>
    </citation>
    <scope>NUCLEOTIDE SEQUENCE [LARGE SCALE GENOMIC DNA]</scope>
    <source>
        <strain evidence="4 5">Philippines</strain>
    </source>
</reference>
<evidence type="ECO:0000313" key="4">
    <source>
        <dbReference type="EMBL" id="PSN63317.1"/>
    </source>
</evidence>
<evidence type="ECO:0000256" key="1">
    <source>
        <dbReference type="ARBA" id="ARBA00010476"/>
    </source>
</evidence>
<organism evidence="4 5">
    <name type="scientific">Corynespora cassiicola Philippines</name>
    <dbReference type="NCBI Taxonomy" id="1448308"/>
    <lineage>
        <taxon>Eukaryota</taxon>
        <taxon>Fungi</taxon>
        <taxon>Dikarya</taxon>
        <taxon>Ascomycota</taxon>
        <taxon>Pezizomycotina</taxon>
        <taxon>Dothideomycetes</taxon>
        <taxon>Pleosporomycetidae</taxon>
        <taxon>Pleosporales</taxon>
        <taxon>Corynesporascaceae</taxon>
        <taxon>Corynespora</taxon>
    </lineage>
</organism>
<name>A0A2T2ND11_CORCC</name>
<dbReference type="SUPFAM" id="SSF46565">
    <property type="entry name" value="Chaperone J-domain"/>
    <property type="match status" value="1"/>
</dbReference>
<dbReference type="PROSITE" id="PS50076">
    <property type="entry name" value="DNAJ_2"/>
    <property type="match status" value="1"/>
</dbReference>
<proteinExistence type="inferred from homology"/>
<dbReference type="Pfam" id="PF07743">
    <property type="entry name" value="HSCB_C"/>
    <property type="match status" value="1"/>
</dbReference>
<dbReference type="CDD" id="cd06257">
    <property type="entry name" value="DnaJ"/>
    <property type="match status" value="1"/>
</dbReference>
<keyword evidence="2" id="KW-0143">Chaperone</keyword>
<comment type="similarity">
    <text evidence="1">Belongs to the HscB family.</text>
</comment>
<dbReference type="InterPro" id="IPR036869">
    <property type="entry name" value="J_dom_sf"/>
</dbReference>
<dbReference type="GO" id="GO:0051087">
    <property type="term" value="F:protein-folding chaperone binding"/>
    <property type="evidence" value="ECO:0007669"/>
    <property type="project" value="InterPro"/>
</dbReference>
<feature type="non-terminal residue" evidence="4">
    <location>
        <position position="178"/>
    </location>
</feature>
<sequence length="178" mass="20489">PQTHYDFFPQTLSSGPPPKGHFTIDLNALRREFLQLQARAHPDLHPQENKKKAEALSARINEAYKTLQNPLLRAQYLLSLRGIEIAEDETAKVDDPELLMEVLETRERIEEAESEEDLTEMNEENDVRIGDSVKLLEDAFQKEDIDAAKSEAVKLRYWINIKESLDGWEKGKPVVLEH</sequence>
<dbReference type="InterPro" id="IPR001623">
    <property type="entry name" value="DnaJ_domain"/>
</dbReference>
<evidence type="ECO:0000256" key="2">
    <source>
        <dbReference type="ARBA" id="ARBA00023186"/>
    </source>
</evidence>
<dbReference type="GO" id="GO:0044571">
    <property type="term" value="P:[2Fe-2S] cluster assembly"/>
    <property type="evidence" value="ECO:0007669"/>
    <property type="project" value="InterPro"/>
</dbReference>
<evidence type="ECO:0000259" key="3">
    <source>
        <dbReference type="PROSITE" id="PS50076"/>
    </source>
</evidence>
<dbReference type="PANTHER" id="PTHR14021:SF15">
    <property type="entry name" value="IRON-SULFUR CLUSTER CO-CHAPERONE PROTEIN HSCB"/>
    <property type="match status" value="1"/>
</dbReference>
<dbReference type="Proteomes" id="UP000240883">
    <property type="component" value="Unassembled WGS sequence"/>
</dbReference>
<dbReference type="PANTHER" id="PTHR14021">
    <property type="entry name" value="IRON-SULFUR CLUSTER CO-CHAPERONE PROTEIN HSCB"/>
    <property type="match status" value="1"/>
</dbReference>
<dbReference type="NCBIfam" id="TIGR00714">
    <property type="entry name" value="hscB"/>
    <property type="match status" value="1"/>
</dbReference>
<dbReference type="SMART" id="SM00271">
    <property type="entry name" value="DnaJ"/>
    <property type="match status" value="1"/>
</dbReference>
<dbReference type="Gene3D" id="1.20.1280.20">
    <property type="entry name" value="HscB, C-terminal domain"/>
    <property type="match status" value="1"/>
</dbReference>
<dbReference type="InterPro" id="IPR036386">
    <property type="entry name" value="HscB_C_sf"/>
</dbReference>